<dbReference type="SUPFAM" id="SSF54427">
    <property type="entry name" value="NTF2-like"/>
    <property type="match status" value="1"/>
</dbReference>
<evidence type="ECO:0008006" key="2">
    <source>
        <dbReference type="Google" id="ProtNLM"/>
    </source>
</evidence>
<dbReference type="Gene3D" id="3.10.450.50">
    <property type="match status" value="1"/>
</dbReference>
<dbReference type="InterPro" id="IPR032710">
    <property type="entry name" value="NTF2-like_dom_sf"/>
</dbReference>
<dbReference type="AlphaFoldDB" id="A0A0P0L440"/>
<evidence type="ECO:0000313" key="1">
    <source>
        <dbReference type="EMBL" id="ALK44202.1"/>
    </source>
</evidence>
<organism evidence="1">
    <name type="scientific">Colwellia sp. C1</name>
    <dbReference type="NCBI Taxonomy" id="1737566"/>
    <lineage>
        <taxon>Bacteria</taxon>
        <taxon>Pseudomonadati</taxon>
        <taxon>Pseudomonadota</taxon>
        <taxon>Gammaproteobacteria</taxon>
        <taxon>Alteromonadales</taxon>
        <taxon>Colwelliaceae</taxon>
        <taxon>Colwellia</taxon>
    </lineage>
</organism>
<reference evidence="1" key="1">
    <citation type="submission" date="2015-08" db="EMBL/GenBank/DDBJ databases">
        <title>Partial sequence of psychrophilic Colwellia sp.</title>
        <authorList>
            <person name="Pankowski J.A."/>
            <person name="Leong J.S."/>
            <person name="Nano F.E."/>
        </authorList>
    </citation>
    <scope>NUCLEOTIDE SEQUENCE</scope>
    <source>
        <strain evidence="1">C1</strain>
    </source>
</reference>
<dbReference type="EMBL" id="KT428294">
    <property type="protein sequence ID" value="ALK44202.1"/>
    <property type="molecule type" value="Genomic_DNA"/>
</dbReference>
<sequence length="143" mass="16023">MNTQQIETLFDHYLAAFNAYDLDAVVACYHLPCTLHTPDKIVLVKSIDDCRQELNDIFTQLKQANTAKILAGNASYMSINDDLLLACIDWTFIDEQGQIFADFCAYYHISILNNTEQKLAIVNVVSHELTNSLSLANVFSISG</sequence>
<name>A0A0P0L440_9GAMM</name>
<protein>
    <recommendedName>
        <fullName evidence="2">SnoaL-like domain-containing protein</fullName>
    </recommendedName>
</protein>
<proteinExistence type="predicted"/>
<accession>A0A0P0L440</accession>